<protein>
    <submittedName>
        <fullName evidence="1">Uncharacterized protein</fullName>
    </submittedName>
</protein>
<dbReference type="AlphaFoldDB" id="A0A9P1IVW7"/>
<proteinExistence type="predicted"/>
<sequence>MFPSYYSNPYWFWNSTPNTYHQHPYSSHPHPLPLPTSNFDNESDIIKIFKIHNQPLAMKIHRDIDKELYQVETDMMDLKHRENARIRQFENEKSTKALCDRYIIMDLLGPSIFQVLDSEHPACFESEEIF</sequence>
<comment type="caution">
    <text evidence="1">The sequence shown here is derived from an EMBL/GenBank/DDBJ whole genome shotgun (WGS) entry which is preliminary data.</text>
</comment>
<gene>
    <name evidence="1" type="ORF">CAMP_LOCUS13754</name>
</gene>
<dbReference type="EMBL" id="CANHGI010000005">
    <property type="protein sequence ID" value="CAI5451117.1"/>
    <property type="molecule type" value="Genomic_DNA"/>
</dbReference>
<reference evidence="1" key="1">
    <citation type="submission" date="2022-11" db="EMBL/GenBank/DDBJ databases">
        <authorList>
            <person name="Kikuchi T."/>
        </authorList>
    </citation>
    <scope>NUCLEOTIDE SEQUENCE</scope>
    <source>
        <strain evidence="1">PS1010</strain>
    </source>
</reference>
<evidence type="ECO:0000313" key="1">
    <source>
        <dbReference type="EMBL" id="CAI5451117.1"/>
    </source>
</evidence>
<dbReference type="Proteomes" id="UP001152747">
    <property type="component" value="Unassembled WGS sequence"/>
</dbReference>
<evidence type="ECO:0000313" key="2">
    <source>
        <dbReference type="Proteomes" id="UP001152747"/>
    </source>
</evidence>
<keyword evidence="2" id="KW-1185">Reference proteome</keyword>
<accession>A0A9P1IVW7</accession>
<name>A0A9P1IVW7_9PELO</name>
<organism evidence="1 2">
    <name type="scientific">Caenorhabditis angaria</name>
    <dbReference type="NCBI Taxonomy" id="860376"/>
    <lineage>
        <taxon>Eukaryota</taxon>
        <taxon>Metazoa</taxon>
        <taxon>Ecdysozoa</taxon>
        <taxon>Nematoda</taxon>
        <taxon>Chromadorea</taxon>
        <taxon>Rhabditida</taxon>
        <taxon>Rhabditina</taxon>
        <taxon>Rhabditomorpha</taxon>
        <taxon>Rhabditoidea</taxon>
        <taxon>Rhabditidae</taxon>
        <taxon>Peloderinae</taxon>
        <taxon>Caenorhabditis</taxon>
    </lineage>
</organism>